<dbReference type="InterPro" id="IPR052708">
    <property type="entry name" value="PxpC"/>
</dbReference>
<dbReference type="PANTHER" id="PTHR43309:SF4">
    <property type="entry name" value="CARBOXYLTRANSFERASE DOMAIN-CONTAINING PROTEIN"/>
    <property type="match status" value="1"/>
</dbReference>
<dbReference type="SMART" id="SM00797">
    <property type="entry name" value="AHS2"/>
    <property type="match status" value="1"/>
</dbReference>
<evidence type="ECO:0000259" key="4">
    <source>
        <dbReference type="SMART" id="SM00797"/>
    </source>
</evidence>
<dbReference type="Gene3D" id="2.40.100.10">
    <property type="entry name" value="Cyclophilin-like"/>
    <property type="match status" value="1"/>
</dbReference>
<accession>A0AAT9FJV0</accession>
<keyword evidence="2 5" id="KW-0378">Hydrolase</keyword>
<evidence type="ECO:0000256" key="2">
    <source>
        <dbReference type="ARBA" id="ARBA00022801"/>
    </source>
</evidence>
<dbReference type="EMBL" id="AP026866">
    <property type="protein sequence ID" value="BDS06243.1"/>
    <property type="molecule type" value="Genomic_DNA"/>
</dbReference>
<dbReference type="GO" id="GO:0016787">
    <property type="term" value="F:hydrolase activity"/>
    <property type="evidence" value="ECO:0007669"/>
    <property type="project" value="UniProtKB-KW"/>
</dbReference>
<evidence type="ECO:0000256" key="1">
    <source>
        <dbReference type="ARBA" id="ARBA00022741"/>
    </source>
</evidence>
<keyword evidence="1" id="KW-0547">Nucleotide-binding</keyword>
<dbReference type="SUPFAM" id="SSF50891">
    <property type="entry name" value="Cyclophilin-like"/>
    <property type="match status" value="1"/>
</dbReference>
<dbReference type="InterPro" id="IPR003778">
    <property type="entry name" value="CT_A_B"/>
</dbReference>
<evidence type="ECO:0000256" key="3">
    <source>
        <dbReference type="ARBA" id="ARBA00022840"/>
    </source>
</evidence>
<name>A0AAT9FJV0_9BACT</name>
<reference evidence="5" key="1">
    <citation type="submission" date="2024-07" db="EMBL/GenBank/DDBJ databases">
        <title>Complete genome sequence of Verrucomicrobiaceae bacterium NT6N.</title>
        <authorList>
            <person name="Huang C."/>
            <person name="Takami H."/>
            <person name="Hamasaki K."/>
        </authorList>
    </citation>
    <scope>NUCLEOTIDE SEQUENCE</scope>
    <source>
        <strain evidence="5">NT6N</strain>
    </source>
</reference>
<feature type="domain" description="Carboxyltransferase" evidence="4">
    <location>
        <begin position="26"/>
        <end position="281"/>
    </location>
</feature>
<protein>
    <submittedName>
        <fullName evidence="5">Allophanate hydrolase</fullName>
    </submittedName>
</protein>
<dbReference type="Pfam" id="PF02626">
    <property type="entry name" value="CT_A_B"/>
    <property type="match status" value="1"/>
</dbReference>
<dbReference type="AlphaFoldDB" id="A0AAT9FJV0"/>
<keyword evidence="3" id="KW-0067">ATP-binding</keyword>
<evidence type="ECO:0000313" key="5">
    <source>
        <dbReference type="EMBL" id="BDS06243.1"/>
    </source>
</evidence>
<organism evidence="5">
    <name type="scientific">Oceaniferula spumae</name>
    <dbReference type="NCBI Taxonomy" id="2979115"/>
    <lineage>
        <taxon>Bacteria</taxon>
        <taxon>Pseudomonadati</taxon>
        <taxon>Verrucomicrobiota</taxon>
        <taxon>Verrucomicrobiia</taxon>
        <taxon>Verrucomicrobiales</taxon>
        <taxon>Verrucomicrobiaceae</taxon>
        <taxon>Oceaniferula</taxon>
    </lineage>
</organism>
<dbReference type="InterPro" id="IPR029000">
    <property type="entry name" value="Cyclophilin-like_dom_sf"/>
</dbReference>
<dbReference type="PANTHER" id="PTHR43309">
    <property type="entry name" value="5-OXOPROLINASE SUBUNIT C"/>
    <property type="match status" value="1"/>
</dbReference>
<dbReference type="KEGG" id="osu:NT6N_12830"/>
<dbReference type="GO" id="GO:0005524">
    <property type="term" value="F:ATP binding"/>
    <property type="evidence" value="ECO:0007669"/>
    <property type="project" value="UniProtKB-KW"/>
</dbReference>
<gene>
    <name evidence="5" type="ORF">NT6N_12830</name>
</gene>
<sequence>MHPVARITSTGPGLSYQDSGRIGYSRFGVAPAGPMDSHAFTAANHLLDNLPDATCLEITLGGVSLEILEPTWIALTGAASSSRLPPWSARPFQAGEILVINPAPHGIWSYMAFPGGLVTNKAFGSSSRHERSNLGPNINTDATLMLPAAVGNIYPHIGSRALTDSETRDYSSPPPIRVHPGPHSIADKTLETFFNNHWTISNQSDRTGFRLTGPTLAPEPTVPSLPVLPGTIQLPPSGQPIVTLNDGPTTGGYPILGIIDPDDLSYFSQHAPFSTVHFNPI</sequence>
<proteinExistence type="predicted"/>